<organism evidence="4 5">
    <name type="scientific">Caballeronia grimmiae</name>
    <dbReference type="NCBI Taxonomy" id="1071679"/>
    <lineage>
        <taxon>Bacteria</taxon>
        <taxon>Pseudomonadati</taxon>
        <taxon>Pseudomonadota</taxon>
        <taxon>Betaproteobacteria</taxon>
        <taxon>Burkholderiales</taxon>
        <taxon>Burkholderiaceae</taxon>
        <taxon>Caballeronia</taxon>
    </lineage>
</organism>
<evidence type="ECO:0000313" key="4">
    <source>
        <dbReference type="EMBL" id="KDR34303.1"/>
    </source>
</evidence>
<evidence type="ECO:0000313" key="6">
    <source>
        <dbReference type="Proteomes" id="UP000597138"/>
    </source>
</evidence>
<keyword evidence="2" id="KW-0732">Signal</keyword>
<dbReference type="STRING" id="1071679.BG57_06310"/>
<dbReference type="RefSeq" id="WP_035966149.1">
    <property type="nucleotide sequence ID" value="NZ_BMEG01000001.1"/>
</dbReference>
<keyword evidence="6" id="KW-1185">Reference proteome</keyword>
<dbReference type="EMBL" id="BMEG01000001">
    <property type="protein sequence ID" value="GGD50497.1"/>
    <property type="molecule type" value="Genomic_DNA"/>
</dbReference>
<gene>
    <name evidence="4" type="ORF">BG57_06310</name>
    <name evidence="3" type="ORF">GCM10010985_00280</name>
</gene>
<dbReference type="OrthoDB" id="9010326at2"/>
<feature type="chain" id="PRO_5001667147" description="Lipoprotein" evidence="2">
    <location>
        <begin position="19"/>
        <end position="88"/>
    </location>
</feature>
<evidence type="ECO:0000256" key="1">
    <source>
        <dbReference type="SAM" id="MobiDB-lite"/>
    </source>
</evidence>
<proteinExistence type="predicted"/>
<dbReference type="AlphaFoldDB" id="A0A069P118"/>
<evidence type="ECO:0000313" key="5">
    <source>
        <dbReference type="Proteomes" id="UP000027439"/>
    </source>
</evidence>
<evidence type="ECO:0000313" key="3">
    <source>
        <dbReference type="EMBL" id="GGD50497.1"/>
    </source>
</evidence>
<comment type="caution">
    <text evidence="4">The sequence shown here is derived from an EMBL/GenBank/DDBJ whole genome shotgun (WGS) entry which is preliminary data.</text>
</comment>
<reference evidence="4 5" key="2">
    <citation type="submission" date="2014-03" db="EMBL/GenBank/DDBJ databases">
        <title>Draft Genome Sequences of Four Burkholderia Strains.</title>
        <authorList>
            <person name="Liu X.Y."/>
            <person name="Li C.X."/>
            <person name="Xu J.H."/>
        </authorList>
    </citation>
    <scope>NUCLEOTIDE SEQUENCE [LARGE SCALE GENOMIC DNA]</scope>
    <source>
        <strain evidence="4 5">R27</strain>
    </source>
</reference>
<name>A0A069P118_9BURK</name>
<feature type="signal peptide" evidence="2">
    <location>
        <begin position="1"/>
        <end position="18"/>
    </location>
</feature>
<feature type="compositionally biased region" description="Polar residues" evidence="1">
    <location>
        <begin position="79"/>
        <end position="88"/>
    </location>
</feature>
<dbReference type="Proteomes" id="UP000027439">
    <property type="component" value="Unassembled WGS sequence"/>
</dbReference>
<reference evidence="6" key="3">
    <citation type="journal article" date="2019" name="Int. J. Syst. Evol. Microbiol.">
        <title>The Global Catalogue of Microorganisms (GCM) 10K type strain sequencing project: providing services to taxonomists for standard genome sequencing and annotation.</title>
        <authorList>
            <consortium name="The Broad Institute Genomics Platform"/>
            <consortium name="The Broad Institute Genome Sequencing Center for Infectious Disease"/>
            <person name="Wu L."/>
            <person name="Ma J."/>
        </authorList>
    </citation>
    <scope>NUCLEOTIDE SEQUENCE [LARGE SCALE GENOMIC DNA]</scope>
    <source>
        <strain evidence="6">CGMCC 1.11013</strain>
    </source>
</reference>
<reference evidence="3" key="4">
    <citation type="submission" date="2024-05" db="EMBL/GenBank/DDBJ databases">
        <authorList>
            <person name="Sun Q."/>
            <person name="Zhou Y."/>
        </authorList>
    </citation>
    <scope>NUCLEOTIDE SEQUENCE</scope>
    <source>
        <strain evidence="3">CGMCC 1.11013</strain>
    </source>
</reference>
<evidence type="ECO:0008006" key="7">
    <source>
        <dbReference type="Google" id="ProtNLM"/>
    </source>
</evidence>
<feature type="region of interest" description="Disordered" evidence="1">
    <location>
        <begin position="69"/>
        <end position="88"/>
    </location>
</feature>
<protein>
    <recommendedName>
        <fullName evidence="7">Lipoprotein</fullName>
    </recommendedName>
</protein>
<sequence>MKTSTLLSMALVSASCYAAPLHTSSSDGAVAVASATRAALRLNAAPVAPPAPDISAQSLDHARWRHVPLPKSRAPTRGMASQTIQVQT</sequence>
<dbReference type="eggNOG" id="ENOG50316N9">
    <property type="taxonomic scope" value="Bacteria"/>
</dbReference>
<evidence type="ECO:0000256" key="2">
    <source>
        <dbReference type="SAM" id="SignalP"/>
    </source>
</evidence>
<reference evidence="3" key="1">
    <citation type="journal article" date="2014" name="Int. J. Syst. Evol. Microbiol.">
        <title>Complete genome of a new Firmicutes species belonging to the dominant human colonic microbiota ('Ruminococcus bicirculans') reveals two chromosomes and a selective capacity to utilize plant glucans.</title>
        <authorList>
            <consortium name="NISC Comparative Sequencing Program"/>
            <person name="Wegmann U."/>
            <person name="Louis P."/>
            <person name="Goesmann A."/>
            <person name="Henrissat B."/>
            <person name="Duncan S.H."/>
            <person name="Flint H.J."/>
        </authorList>
    </citation>
    <scope>NUCLEOTIDE SEQUENCE</scope>
    <source>
        <strain evidence="3">CGMCC 1.11013</strain>
    </source>
</reference>
<dbReference type="Proteomes" id="UP000597138">
    <property type="component" value="Unassembled WGS sequence"/>
</dbReference>
<accession>A0A069P118</accession>
<dbReference type="PROSITE" id="PS51257">
    <property type="entry name" value="PROKAR_LIPOPROTEIN"/>
    <property type="match status" value="1"/>
</dbReference>
<dbReference type="EMBL" id="JFHE01000014">
    <property type="protein sequence ID" value="KDR34303.1"/>
    <property type="molecule type" value="Genomic_DNA"/>
</dbReference>